<dbReference type="Pfam" id="PF02275">
    <property type="entry name" value="CBAH"/>
    <property type="match status" value="1"/>
</dbReference>
<dbReference type="Gene3D" id="3.60.60.10">
    <property type="entry name" value="Penicillin V Acylase, Chain A"/>
    <property type="match status" value="1"/>
</dbReference>
<evidence type="ECO:0000256" key="2">
    <source>
        <dbReference type="ARBA" id="ARBA00022801"/>
    </source>
</evidence>
<dbReference type="InterPro" id="IPR052193">
    <property type="entry name" value="Peptidase_C59"/>
</dbReference>
<evidence type="ECO:0000313" key="4">
    <source>
        <dbReference type="EMBL" id="MCU5745448.1"/>
    </source>
</evidence>
<keyword evidence="5" id="KW-1185">Reference proteome</keyword>
<dbReference type="PANTHER" id="PTHR35527:SF2">
    <property type="entry name" value="HYDROLASE"/>
    <property type="match status" value="1"/>
</dbReference>
<sequence>MCTSFSYITQSNEVIFGRTMDFAYPLEGQPAIAPRGYYWESHIDYTGENEHGIMGTGCHMDGFIFGDGVNEHGLAMSNQYFRGYSSYASEAQEGLINITPSEVLMWVLGNNKDIEEVRQNTSKVNVVAYYLSDISEVPPLHYHLIDATGRSAELTFDDGRIVIQDNPVGVLTNDPDLNWHYENLRNYTALSPLSSEAVQMYNTTFSSLGVEGGTYGLPGGYTSRERFVRAAYLKHWLSEDATAGQDFWNAFKLLDAVSIPQGAVRTDDGVNLYTLYQTVINLSTRTLYVRHYTSNQIAELQMSEDLLNRDHLTLFSPIERVNTFKLND</sequence>
<dbReference type="GO" id="GO:0016787">
    <property type="term" value="F:hydrolase activity"/>
    <property type="evidence" value="ECO:0007669"/>
    <property type="project" value="UniProtKB-KW"/>
</dbReference>
<dbReference type="CDD" id="cd00542">
    <property type="entry name" value="Ntn_PVA"/>
    <property type="match status" value="1"/>
</dbReference>
<dbReference type="RefSeq" id="WP_262854319.1">
    <property type="nucleotide sequence ID" value="NZ_JAOPKZ010000002.1"/>
</dbReference>
<dbReference type="InterPro" id="IPR029132">
    <property type="entry name" value="CBAH/NAAA_C"/>
</dbReference>
<proteinExistence type="inferred from homology"/>
<evidence type="ECO:0000256" key="1">
    <source>
        <dbReference type="ARBA" id="ARBA00006625"/>
    </source>
</evidence>
<gene>
    <name evidence="4" type="ORF">N9R04_01765</name>
</gene>
<evidence type="ECO:0000259" key="3">
    <source>
        <dbReference type="Pfam" id="PF02275"/>
    </source>
</evidence>
<evidence type="ECO:0000313" key="5">
    <source>
        <dbReference type="Proteomes" id="UP001209553"/>
    </source>
</evidence>
<dbReference type="Proteomes" id="UP001209553">
    <property type="component" value="Unassembled WGS sequence"/>
</dbReference>
<dbReference type="InterPro" id="IPR029055">
    <property type="entry name" value="Ntn_hydrolases_N"/>
</dbReference>
<protein>
    <submittedName>
        <fullName evidence="4">Choloylglycine hydrolase family protein</fullName>
    </submittedName>
</protein>
<organism evidence="4 5">
    <name type="scientific">Staphylococcus marylandisciuri</name>
    <dbReference type="NCBI Taxonomy" id="2981529"/>
    <lineage>
        <taxon>Bacteria</taxon>
        <taxon>Bacillati</taxon>
        <taxon>Bacillota</taxon>
        <taxon>Bacilli</taxon>
        <taxon>Bacillales</taxon>
        <taxon>Staphylococcaceae</taxon>
        <taxon>Staphylococcus</taxon>
    </lineage>
</organism>
<accession>A0ABT2QN97</accession>
<dbReference type="PANTHER" id="PTHR35527">
    <property type="entry name" value="CHOLOYLGLYCINE HYDROLASE"/>
    <property type="match status" value="1"/>
</dbReference>
<feature type="domain" description="Choloylglycine hydrolase/NAAA C-terminal" evidence="3">
    <location>
        <begin position="2"/>
        <end position="310"/>
    </location>
</feature>
<dbReference type="SUPFAM" id="SSF56235">
    <property type="entry name" value="N-terminal nucleophile aminohydrolases (Ntn hydrolases)"/>
    <property type="match status" value="1"/>
</dbReference>
<dbReference type="EMBL" id="JAOPKZ010000002">
    <property type="protein sequence ID" value="MCU5745448.1"/>
    <property type="molecule type" value="Genomic_DNA"/>
</dbReference>
<comment type="similarity">
    <text evidence="1">Belongs to the peptidase C59 family.</text>
</comment>
<name>A0ABT2QN97_9STAP</name>
<comment type="caution">
    <text evidence="4">The sequence shown here is derived from an EMBL/GenBank/DDBJ whole genome shotgun (WGS) entry which is preliminary data.</text>
</comment>
<keyword evidence="2 4" id="KW-0378">Hydrolase</keyword>
<reference evidence="4 5" key="1">
    <citation type="journal article" date="2023" name="Int. J. Syst. Evol. Microbiol.">
        <title>Streptococcus sciuri sp. nov., Staphylococcus marylandisciuri sp. nov. and Staphylococcus americanisciuri sp. nov., isolated from faeces of eastern grey squirrel (Sciurus carolinensis).</title>
        <authorList>
            <person name="Volokhov D.V."/>
            <person name="Zagorodnyaya T.A."/>
            <person name="Furtak V.A."/>
            <person name="Nattanmai G."/>
            <person name="Randall L."/>
            <person name="Jose S."/>
            <person name="Gao Y."/>
            <person name="Eisenberg T."/>
            <person name="Delmonte P."/>
            <person name="Blom J."/>
            <person name="Mitchell K.K."/>
        </authorList>
    </citation>
    <scope>NUCLEOTIDE SEQUENCE [LARGE SCALE GENOMIC DNA]</scope>
    <source>
        <strain evidence="4 5">SQ8-PEA</strain>
    </source>
</reference>